<dbReference type="EMBL" id="JH598053">
    <property type="status" value="NOT_ANNOTATED_CDS"/>
    <property type="molecule type" value="Genomic_DNA"/>
</dbReference>
<dbReference type="AlphaFoldDB" id="M4BZ12"/>
<keyword evidence="3" id="KW-1185">Reference proteome</keyword>
<organism evidence="2 3">
    <name type="scientific">Hyaloperonospora arabidopsidis (strain Emoy2)</name>
    <name type="common">Downy mildew agent</name>
    <name type="synonym">Peronospora arabidopsidis</name>
    <dbReference type="NCBI Taxonomy" id="559515"/>
    <lineage>
        <taxon>Eukaryota</taxon>
        <taxon>Sar</taxon>
        <taxon>Stramenopiles</taxon>
        <taxon>Oomycota</taxon>
        <taxon>Peronosporomycetes</taxon>
        <taxon>Peronosporales</taxon>
        <taxon>Peronosporaceae</taxon>
        <taxon>Hyaloperonospora</taxon>
    </lineage>
</organism>
<keyword evidence="1" id="KW-0472">Membrane</keyword>
<dbReference type="EnsemblProtists" id="HpaT811835">
    <property type="protein sequence ID" value="HpaP811835"/>
    <property type="gene ID" value="HpaG811835"/>
</dbReference>
<dbReference type="InParanoid" id="M4BZ12"/>
<sequence>MDCSKCASSSACVTLFSYLFVVYCTNNETWNWMSVILLIVNSIWVVLGFEHERELNRRAVDDVVKHERVRAASRVADRHQVHEVLGTRALGILPLCEQSHGLRSSDGRLERGNHPSHHIVERWLLDPPSINLLVIIALGGATQIVSEQVDFNVLRPQQSVRR</sequence>
<evidence type="ECO:0000256" key="1">
    <source>
        <dbReference type="SAM" id="Phobius"/>
    </source>
</evidence>
<feature type="transmembrane region" description="Helical" evidence="1">
    <location>
        <begin position="29"/>
        <end position="49"/>
    </location>
</feature>
<name>M4BZ12_HYAAE</name>
<evidence type="ECO:0000313" key="3">
    <source>
        <dbReference type="Proteomes" id="UP000011713"/>
    </source>
</evidence>
<evidence type="ECO:0000313" key="2">
    <source>
        <dbReference type="EnsemblProtists" id="HpaP811835"/>
    </source>
</evidence>
<accession>M4BZ12</accession>
<dbReference type="Proteomes" id="UP000011713">
    <property type="component" value="Unassembled WGS sequence"/>
</dbReference>
<protein>
    <submittedName>
        <fullName evidence="2">Uncharacterized protein</fullName>
    </submittedName>
</protein>
<dbReference type="HOGENOM" id="CLU_1638606_0_0_1"/>
<reference evidence="3" key="1">
    <citation type="journal article" date="2010" name="Science">
        <title>Signatures of adaptation to obligate biotrophy in the Hyaloperonospora arabidopsidis genome.</title>
        <authorList>
            <person name="Baxter L."/>
            <person name="Tripathy S."/>
            <person name="Ishaque N."/>
            <person name="Boot N."/>
            <person name="Cabral A."/>
            <person name="Kemen E."/>
            <person name="Thines M."/>
            <person name="Ah-Fong A."/>
            <person name="Anderson R."/>
            <person name="Badejoko W."/>
            <person name="Bittner-Eddy P."/>
            <person name="Boore J.L."/>
            <person name="Chibucos M.C."/>
            <person name="Coates M."/>
            <person name="Dehal P."/>
            <person name="Delehaunty K."/>
            <person name="Dong S."/>
            <person name="Downton P."/>
            <person name="Dumas B."/>
            <person name="Fabro G."/>
            <person name="Fronick C."/>
            <person name="Fuerstenberg S.I."/>
            <person name="Fulton L."/>
            <person name="Gaulin E."/>
            <person name="Govers F."/>
            <person name="Hughes L."/>
            <person name="Humphray S."/>
            <person name="Jiang R.H."/>
            <person name="Judelson H."/>
            <person name="Kamoun S."/>
            <person name="Kyung K."/>
            <person name="Meijer H."/>
            <person name="Minx P."/>
            <person name="Morris P."/>
            <person name="Nelson J."/>
            <person name="Phuntumart V."/>
            <person name="Qutob D."/>
            <person name="Rehmany A."/>
            <person name="Rougon-Cardoso A."/>
            <person name="Ryden P."/>
            <person name="Torto-Alalibo T."/>
            <person name="Studholme D."/>
            <person name="Wang Y."/>
            <person name="Win J."/>
            <person name="Wood J."/>
            <person name="Clifton S.W."/>
            <person name="Rogers J."/>
            <person name="Van den Ackerveken G."/>
            <person name="Jones J.D."/>
            <person name="McDowell J.M."/>
            <person name="Beynon J."/>
            <person name="Tyler B.M."/>
        </authorList>
    </citation>
    <scope>NUCLEOTIDE SEQUENCE [LARGE SCALE GENOMIC DNA]</scope>
    <source>
        <strain evidence="3">Emoy2</strain>
    </source>
</reference>
<feature type="transmembrane region" description="Helical" evidence="1">
    <location>
        <begin position="7"/>
        <end position="23"/>
    </location>
</feature>
<proteinExistence type="predicted"/>
<dbReference type="VEuPathDB" id="FungiDB:HpaG811835"/>
<keyword evidence="1" id="KW-0812">Transmembrane</keyword>
<reference evidence="2" key="2">
    <citation type="submission" date="2015-06" db="UniProtKB">
        <authorList>
            <consortium name="EnsemblProtists"/>
        </authorList>
    </citation>
    <scope>IDENTIFICATION</scope>
    <source>
        <strain evidence="2">Emoy2</strain>
    </source>
</reference>
<keyword evidence="1" id="KW-1133">Transmembrane helix</keyword>